<keyword evidence="3" id="KW-0862">Zinc</keyword>
<evidence type="ECO:0000256" key="4">
    <source>
        <dbReference type="SAM" id="MobiDB-lite"/>
    </source>
</evidence>
<keyword evidence="2" id="KW-0479">Metal-binding</keyword>
<accession>A0A1L7WVV0</accession>
<protein>
    <recommendedName>
        <fullName evidence="5">CENP-V/GFA domain-containing protein</fullName>
    </recommendedName>
</protein>
<dbReference type="GO" id="GO:0016846">
    <property type="term" value="F:carbon-sulfur lyase activity"/>
    <property type="evidence" value="ECO:0007669"/>
    <property type="project" value="InterPro"/>
</dbReference>
<keyword evidence="7" id="KW-1185">Reference proteome</keyword>
<feature type="domain" description="CENP-V/GFA" evidence="5">
    <location>
        <begin position="24"/>
        <end position="149"/>
    </location>
</feature>
<evidence type="ECO:0000256" key="1">
    <source>
        <dbReference type="ARBA" id="ARBA00005495"/>
    </source>
</evidence>
<comment type="similarity">
    <text evidence="1">Belongs to the Gfa family.</text>
</comment>
<organism evidence="6 7">
    <name type="scientific">Phialocephala subalpina</name>
    <dbReference type="NCBI Taxonomy" id="576137"/>
    <lineage>
        <taxon>Eukaryota</taxon>
        <taxon>Fungi</taxon>
        <taxon>Dikarya</taxon>
        <taxon>Ascomycota</taxon>
        <taxon>Pezizomycotina</taxon>
        <taxon>Leotiomycetes</taxon>
        <taxon>Helotiales</taxon>
        <taxon>Mollisiaceae</taxon>
        <taxon>Phialocephala</taxon>
        <taxon>Phialocephala fortinii species complex</taxon>
    </lineage>
</organism>
<feature type="region of interest" description="Disordered" evidence="4">
    <location>
        <begin position="1"/>
        <end position="23"/>
    </location>
</feature>
<evidence type="ECO:0000259" key="5">
    <source>
        <dbReference type="PROSITE" id="PS51891"/>
    </source>
</evidence>
<dbReference type="InterPro" id="IPR052355">
    <property type="entry name" value="CENP-V-like"/>
</dbReference>
<dbReference type="InterPro" id="IPR006913">
    <property type="entry name" value="CENP-V/GFA"/>
</dbReference>
<dbReference type="AlphaFoldDB" id="A0A1L7WVV0"/>
<dbReference type="PROSITE" id="PS51891">
    <property type="entry name" value="CENP_V_GFA"/>
    <property type="match status" value="1"/>
</dbReference>
<dbReference type="OrthoDB" id="3930719at2759"/>
<gene>
    <name evidence="6" type="ORF">PAC_06785</name>
</gene>
<dbReference type="Gene3D" id="2.170.150.70">
    <property type="match status" value="1"/>
</dbReference>
<name>A0A1L7WVV0_9HELO</name>
<evidence type="ECO:0000313" key="7">
    <source>
        <dbReference type="Proteomes" id="UP000184330"/>
    </source>
</evidence>
<dbReference type="Proteomes" id="UP000184330">
    <property type="component" value="Unassembled WGS sequence"/>
</dbReference>
<sequence length="205" mass="23411">MASQEPTTTSQNLTTTSTPTRRPYHGSCHCGFTKYICYITLPPPLVTANPPTPTSTIRIRKCNCSTCHKMSFFHLRLLNSPADFYLISPLSPTTELSDYVCFDERIHWYFCPKCGVRYFAFNGESEVVEVDIPVAEKGEEEVERRKVWKPKTEGWIEKETGYLSVNAVTLEPGQEGLDLREWIAYLDMRGEEEARMGRPHDGGIY</sequence>
<dbReference type="STRING" id="576137.A0A1L7WVV0"/>
<dbReference type="PANTHER" id="PTHR28620:SF1">
    <property type="entry name" value="CENP-V_GFA DOMAIN-CONTAINING PROTEIN"/>
    <property type="match status" value="1"/>
</dbReference>
<dbReference type="GO" id="GO:0046872">
    <property type="term" value="F:metal ion binding"/>
    <property type="evidence" value="ECO:0007669"/>
    <property type="project" value="UniProtKB-KW"/>
</dbReference>
<dbReference type="InterPro" id="IPR011057">
    <property type="entry name" value="Mss4-like_sf"/>
</dbReference>
<proteinExistence type="inferred from homology"/>
<dbReference type="SUPFAM" id="SSF51316">
    <property type="entry name" value="Mss4-like"/>
    <property type="match status" value="1"/>
</dbReference>
<evidence type="ECO:0000256" key="2">
    <source>
        <dbReference type="ARBA" id="ARBA00022723"/>
    </source>
</evidence>
<evidence type="ECO:0000256" key="3">
    <source>
        <dbReference type="ARBA" id="ARBA00022833"/>
    </source>
</evidence>
<dbReference type="PANTHER" id="PTHR28620">
    <property type="entry name" value="CENTROMERE PROTEIN V"/>
    <property type="match status" value="1"/>
</dbReference>
<reference evidence="6 7" key="1">
    <citation type="submission" date="2016-03" db="EMBL/GenBank/DDBJ databases">
        <authorList>
            <person name="Ploux O."/>
        </authorList>
    </citation>
    <scope>NUCLEOTIDE SEQUENCE [LARGE SCALE GENOMIC DNA]</scope>
    <source>
        <strain evidence="6 7">UAMH 11012</strain>
    </source>
</reference>
<feature type="compositionally biased region" description="Low complexity" evidence="4">
    <location>
        <begin position="1"/>
        <end position="20"/>
    </location>
</feature>
<dbReference type="EMBL" id="FJOG01000009">
    <property type="protein sequence ID" value="CZR56896.1"/>
    <property type="molecule type" value="Genomic_DNA"/>
</dbReference>
<evidence type="ECO:0000313" key="6">
    <source>
        <dbReference type="EMBL" id="CZR56896.1"/>
    </source>
</evidence>